<accession>A0ABT4SND3</accession>
<evidence type="ECO:0000256" key="6">
    <source>
        <dbReference type="SAM" id="MobiDB-lite"/>
    </source>
</evidence>
<proteinExistence type="predicted"/>
<comment type="cofactor">
    <cofactor evidence="1">
        <name>[4Fe-4S] cluster</name>
        <dbReference type="ChEBI" id="CHEBI:49883"/>
    </cofactor>
</comment>
<evidence type="ECO:0000256" key="2">
    <source>
        <dbReference type="ARBA" id="ARBA00022485"/>
    </source>
</evidence>
<dbReference type="InterPro" id="IPR003451">
    <property type="entry name" value="LytB/IspH"/>
</dbReference>
<evidence type="ECO:0000256" key="1">
    <source>
        <dbReference type="ARBA" id="ARBA00001966"/>
    </source>
</evidence>
<keyword evidence="4" id="KW-0408">Iron</keyword>
<evidence type="ECO:0000313" key="8">
    <source>
        <dbReference type="Proteomes" id="UP001144036"/>
    </source>
</evidence>
<dbReference type="EMBL" id="JAPNNL010000232">
    <property type="protein sequence ID" value="MDA0638396.1"/>
    <property type="molecule type" value="Genomic_DNA"/>
</dbReference>
<feature type="non-terminal residue" evidence="7">
    <location>
        <position position="1"/>
    </location>
</feature>
<evidence type="ECO:0000256" key="4">
    <source>
        <dbReference type="ARBA" id="ARBA00023004"/>
    </source>
</evidence>
<reference evidence="7" key="1">
    <citation type="submission" date="2022-11" db="EMBL/GenBank/DDBJ databases">
        <title>Nonomuraea corallina sp. nov., a new species of the genus Nonomuraea isolated from sea side sediment in Thai sea.</title>
        <authorList>
            <person name="Ngamcharungchit C."/>
            <person name="Matsumoto A."/>
            <person name="Suriyachadkun C."/>
            <person name="Panbangred W."/>
            <person name="Inahashi Y."/>
            <person name="Intra B."/>
        </authorList>
    </citation>
    <scope>NUCLEOTIDE SEQUENCE</scope>
    <source>
        <strain evidence="7">MCN248</strain>
    </source>
</reference>
<feature type="region of interest" description="Disordered" evidence="6">
    <location>
        <begin position="78"/>
        <end position="101"/>
    </location>
</feature>
<evidence type="ECO:0000256" key="3">
    <source>
        <dbReference type="ARBA" id="ARBA00022723"/>
    </source>
</evidence>
<comment type="caution">
    <text evidence="7">The sequence shown here is derived from an EMBL/GenBank/DDBJ whole genome shotgun (WGS) entry which is preliminary data.</text>
</comment>
<keyword evidence="2" id="KW-0004">4Fe-4S</keyword>
<dbReference type="Pfam" id="PF02401">
    <property type="entry name" value="LYTB"/>
    <property type="match status" value="1"/>
</dbReference>
<keyword evidence="3" id="KW-0479">Metal-binding</keyword>
<evidence type="ECO:0000313" key="7">
    <source>
        <dbReference type="EMBL" id="MDA0638396.1"/>
    </source>
</evidence>
<evidence type="ECO:0008006" key="9">
    <source>
        <dbReference type="Google" id="ProtNLM"/>
    </source>
</evidence>
<name>A0ABT4SND3_9ACTN</name>
<evidence type="ECO:0000256" key="5">
    <source>
        <dbReference type="ARBA" id="ARBA00023014"/>
    </source>
</evidence>
<keyword evidence="5" id="KW-0411">Iron-sulfur</keyword>
<dbReference type="Proteomes" id="UP001144036">
    <property type="component" value="Unassembled WGS sequence"/>
</dbReference>
<gene>
    <name evidence="7" type="ORF">OUY22_33745</name>
</gene>
<dbReference type="Gene3D" id="3.40.1010.20">
    <property type="entry name" value="4-hydroxy-3-methylbut-2-enyl diphosphate reductase, catalytic domain"/>
    <property type="match status" value="1"/>
</dbReference>
<organism evidence="7 8">
    <name type="scientific">Nonomuraea corallina</name>
    <dbReference type="NCBI Taxonomy" id="2989783"/>
    <lineage>
        <taxon>Bacteria</taxon>
        <taxon>Bacillati</taxon>
        <taxon>Actinomycetota</taxon>
        <taxon>Actinomycetes</taxon>
        <taxon>Streptosporangiales</taxon>
        <taxon>Streptosporangiaceae</taxon>
        <taxon>Nonomuraea</taxon>
    </lineage>
</organism>
<protein>
    <recommendedName>
        <fullName evidence="9">4-hydroxy-3-methylbut-2-enyl diphosphate reductase</fullName>
    </recommendedName>
</protein>
<sequence length="101" mass="10472">TVLRDPPDPGEADLVLVLGPAGSPEARRLLENATPPARLVDAPERIELGWLPGVRTVVLTTTGSTPPSLVDTAENALRGLGPVTSGTRRTAGETISEDAQP</sequence>
<keyword evidence="8" id="KW-1185">Reference proteome</keyword>